<dbReference type="Proteomes" id="UP000469385">
    <property type="component" value="Unassembled WGS sequence"/>
</dbReference>
<dbReference type="Gene3D" id="3.40.50.1820">
    <property type="entry name" value="alpha/beta hydrolase"/>
    <property type="match status" value="1"/>
</dbReference>
<sequence>MTVLKRNNVFVHRRPSGRTPLLFVHGYGCDKDTWRILAPHFAEDRTVVLLDLVGSGHSDLSAWRPHRYATLQGHADDVVEVLQELDLGPLVVVGHSAGAMIGLLVELAAPAAVRAQVMVGPSPCFINDAGYVGGFTRADIESLLETLESNYIGWSSNMAPVIMGAPRQPELTRELTRSFCGTDPEVARQFARATFLCDYRAQLPKLRSPTLILQSSDDLIAPVDVGETMHRAIPRSTLRVIDNVGHCPHLSAPAATVKAIETFLAELHA</sequence>
<reference evidence="3 4" key="1">
    <citation type="submission" date="2019-12" db="EMBL/GenBank/DDBJ databases">
        <authorList>
            <person name="Huq M.A."/>
        </authorList>
    </citation>
    <scope>NUCLEOTIDE SEQUENCE [LARGE SCALE GENOMIC DNA]</scope>
    <source>
        <strain evidence="3 4">MAH-25</strain>
    </source>
</reference>
<dbReference type="SUPFAM" id="SSF53474">
    <property type="entry name" value="alpha/beta-Hydrolases"/>
    <property type="match status" value="1"/>
</dbReference>
<comment type="similarity">
    <text evidence="1">Belongs to the AB hydrolase superfamily.</text>
</comment>
<dbReference type="Pfam" id="PF00561">
    <property type="entry name" value="Abhydrolase_1"/>
    <property type="match status" value="1"/>
</dbReference>
<gene>
    <name evidence="3" type="ORF">GON04_21005</name>
</gene>
<dbReference type="InterPro" id="IPR000073">
    <property type="entry name" value="AB_hydrolase_1"/>
</dbReference>
<dbReference type="InterPro" id="IPR029058">
    <property type="entry name" value="AB_hydrolase_fold"/>
</dbReference>
<evidence type="ECO:0000256" key="1">
    <source>
        <dbReference type="ARBA" id="ARBA00008645"/>
    </source>
</evidence>
<evidence type="ECO:0000313" key="4">
    <source>
        <dbReference type="Proteomes" id="UP000469385"/>
    </source>
</evidence>
<dbReference type="PRINTS" id="PR00111">
    <property type="entry name" value="ABHYDROLASE"/>
</dbReference>
<dbReference type="GO" id="GO:0016787">
    <property type="term" value="F:hydrolase activity"/>
    <property type="evidence" value="ECO:0007669"/>
    <property type="project" value="UniProtKB-KW"/>
</dbReference>
<organism evidence="3 4">
    <name type="scientific">Ramlibacter pinisoli</name>
    <dbReference type="NCBI Taxonomy" id="2682844"/>
    <lineage>
        <taxon>Bacteria</taxon>
        <taxon>Pseudomonadati</taxon>
        <taxon>Pseudomonadota</taxon>
        <taxon>Betaproteobacteria</taxon>
        <taxon>Burkholderiales</taxon>
        <taxon>Comamonadaceae</taxon>
        <taxon>Ramlibacter</taxon>
    </lineage>
</organism>
<proteinExistence type="inferred from homology"/>
<dbReference type="RefSeq" id="WP_157399952.1">
    <property type="nucleotide sequence ID" value="NZ_WSEL01000009.1"/>
</dbReference>
<feature type="domain" description="AB hydrolase-1" evidence="2">
    <location>
        <begin position="20"/>
        <end position="252"/>
    </location>
</feature>
<dbReference type="EMBL" id="WSEL01000009">
    <property type="protein sequence ID" value="MVQ31951.1"/>
    <property type="molecule type" value="Genomic_DNA"/>
</dbReference>
<evidence type="ECO:0000313" key="3">
    <source>
        <dbReference type="EMBL" id="MVQ31951.1"/>
    </source>
</evidence>
<name>A0A6N8IY57_9BURK</name>
<evidence type="ECO:0000259" key="2">
    <source>
        <dbReference type="Pfam" id="PF00561"/>
    </source>
</evidence>
<dbReference type="PANTHER" id="PTHR43039">
    <property type="entry name" value="ESTERASE-RELATED"/>
    <property type="match status" value="1"/>
</dbReference>
<comment type="caution">
    <text evidence="3">The sequence shown here is derived from an EMBL/GenBank/DDBJ whole genome shotgun (WGS) entry which is preliminary data.</text>
</comment>
<dbReference type="AlphaFoldDB" id="A0A6N8IY57"/>
<protein>
    <submittedName>
        <fullName evidence="3">Alpha/beta fold hydrolase</fullName>
    </submittedName>
</protein>
<keyword evidence="3" id="KW-0378">Hydrolase</keyword>
<keyword evidence="4" id="KW-1185">Reference proteome</keyword>
<accession>A0A6N8IY57</accession>